<proteinExistence type="predicted"/>
<keyword evidence="1" id="KW-0436">Ligase</keyword>
<dbReference type="GO" id="GO:0008764">
    <property type="term" value="F:UDP-N-acetylmuramoylalanine-D-glutamate ligase activity"/>
    <property type="evidence" value="ECO:0007669"/>
    <property type="project" value="InterPro"/>
</dbReference>
<evidence type="ECO:0000256" key="2">
    <source>
        <dbReference type="ARBA" id="ARBA00022741"/>
    </source>
</evidence>
<organism evidence="4">
    <name type="scientific">marine sediment metagenome</name>
    <dbReference type="NCBI Taxonomy" id="412755"/>
    <lineage>
        <taxon>unclassified sequences</taxon>
        <taxon>metagenomes</taxon>
        <taxon>ecological metagenomes</taxon>
    </lineage>
</organism>
<dbReference type="PANTHER" id="PTHR43692:SF1">
    <property type="entry name" value="UDP-N-ACETYLMURAMOYLALANINE--D-GLUTAMATE LIGASE"/>
    <property type="match status" value="1"/>
</dbReference>
<evidence type="ECO:0000256" key="1">
    <source>
        <dbReference type="ARBA" id="ARBA00022598"/>
    </source>
</evidence>
<keyword evidence="2" id="KW-0547">Nucleotide-binding</keyword>
<dbReference type="GO" id="GO:0008360">
    <property type="term" value="P:regulation of cell shape"/>
    <property type="evidence" value="ECO:0007669"/>
    <property type="project" value="InterPro"/>
</dbReference>
<reference evidence="4" key="1">
    <citation type="journal article" date="2014" name="Front. Microbiol.">
        <title>High frequency of phylogenetically diverse reductive dehalogenase-homologous genes in deep subseafloor sedimentary metagenomes.</title>
        <authorList>
            <person name="Kawai M."/>
            <person name="Futagami T."/>
            <person name="Toyoda A."/>
            <person name="Takaki Y."/>
            <person name="Nishi S."/>
            <person name="Hori S."/>
            <person name="Arai W."/>
            <person name="Tsubouchi T."/>
            <person name="Morono Y."/>
            <person name="Uchiyama I."/>
            <person name="Ito T."/>
            <person name="Fujiyama A."/>
            <person name="Inagaki F."/>
            <person name="Takami H."/>
        </authorList>
    </citation>
    <scope>NUCLEOTIDE SEQUENCE</scope>
    <source>
        <strain evidence="4">Expedition CK06-06</strain>
    </source>
</reference>
<dbReference type="InterPro" id="IPR036565">
    <property type="entry name" value="Mur-like_cat_sf"/>
</dbReference>
<comment type="caution">
    <text evidence="4">The sequence shown here is derived from an EMBL/GenBank/DDBJ whole genome shotgun (WGS) entry which is preliminary data.</text>
</comment>
<dbReference type="GO" id="GO:0051301">
    <property type="term" value="P:cell division"/>
    <property type="evidence" value="ECO:0007669"/>
    <property type="project" value="InterPro"/>
</dbReference>
<dbReference type="GO" id="GO:0005524">
    <property type="term" value="F:ATP binding"/>
    <property type="evidence" value="ECO:0007669"/>
    <property type="project" value="UniProtKB-KW"/>
</dbReference>
<feature type="non-terminal residue" evidence="4">
    <location>
        <position position="147"/>
    </location>
</feature>
<sequence length="147" mass="15437">MREWQGKKVVIVGAARQGIALTRYLAGQGARIVLNDCKPASELLDAWKAIKELSDAGYPIEWVIGGHPLSLLDTCDVLGVSGGVSLTLPLVRKASSLGIPIVNDSQVFMEVVPCKVVGITGSAGKTTTTSLVGHILKTATSEPQSEL</sequence>
<evidence type="ECO:0008006" key="5">
    <source>
        <dbReference type="Google" id="ProtNLM"/>
    </source>
</evidence>
<dbReference type="GO" id="GO:0005737">
    <property type="term" value="C:cytoplasm"/>
    <property type="evidence" value="ECO:0007669"/>
    <property type="project" value="InterPro"/>
</dbReference>
<gene>
    <name evidence="4" type="ORF">S01H4_42783</name>
</gene>
<dbReference type="Gene3D" id="3.40.50.720">
    <property type="entry name" value="NAD(P)-binding Rossmann-like Domain"/>
    <property type="match status" value="1"/>
</dbReference>
<evidence type="ECO:0000256" key="3">
    <source>
        <dbReference type="ARBA" id="ARBA00022840"/>
    </source>
</evidence>
<dbReference type="Gene3D" id="3.40.1190.10">
    <property type="entry name" value="Mur-like, catalytic domain"/>
    <property type="match status" value="1"/>
</dbReference>
<accession>X1CBB6</accession>
<dbReference type="SUPFAM" id="SSF53623">
    <property type="entry name" value="MurD-like peptide ligases, catalytic domain"/>
    <property type="match status" value="1"/>
</dbReference>
<dbReference type="Pfam" id="PF21799">
    <property type="entry name" value="MurD-like_N"/>
    <property type="match status" value="1"/>
</dbReference>
<dbReference type="EMBL" id="BART01023529">
    <property type="protein sequence ID" value="GAG93623.1"/>
    <property type="molecule type" value="Genomic_DNA"/>
</dbReference>
<dbReference type="InterPro" id="IPR005762">
    <property type="entry name" value="MurD"/>
</dbReference>
<dbReference type="SUPFAM" id="SSF51984">
    <property type="entry name" value="MurCD N-terminal domain"/>
    <property type="match status" value="1"/>
</dbReference>
<dbReference type="PANTHER" id="PTHR43692">
    <property type="entry name" value="UDP-N-ACETYLMURAMOYLALANINE--D-GLUTAMATE LIGASE"/>
    <property type="match status" value="1"/>
</dbReference>
<name>X1CBB6_9ZZZZ</name>
<protein>
    <recommendedName>
        <fullName evidence="5">Mur ligase central domain-containing protein</fullName>
    </recommendedName>
</protein>
<dbReference type="AlphaFoldDB" id="X1CBB6"/>
<evidence type="ECO:0000313" key="4">
    <source>
        <dbReference type="EMBL" id="GAG93623.1"/>
    </source>
</evidence>
<keyword evidence="3" id="KW-0067">ATP-binding</keyword>